<dbReference type="InterPro" id="IPR050216">
    <property type="entry name" value="LRR_domain-containing"/>
</dbReference>
<dbReference type="InterPro" id="IPR032675">
    <property type="entry name" value="LRR_dom_sf"/>
</dbReference>
<dbReference type="PANTHER" id="PTHR48051">
    <property type="match status" value="1"/>
</dbReference>
<dbReference type="Proteomes" id="UP001363622">
    <property type="component" value="Unassembled WGS sequence"/>
</dbReference>
<evidence type="ECO:0000256" key="2">
    <source>
        <dbReference type="ARBA" id="ARBA00022737"/>
    </source>
</evidence>
<dbReference type="InterPro" id="IPR001611">
    <property type="entry name" value="Leu-rich_rpt"/>
</dbReference>
<feature type="compositionally biased region" description="Low complexity" evidence="3">
    <location>
        <begin position="19"/>
        <end position="38"/>
    </location>
</feature>
<organism evidence="4 5">
    <name type="scientific">Phyllosticta citriasiana</name>
    <dbReference type="NCBI Taxonomy" id="595635"/>
    <lineage>
        <taxon>Eukaryota</taxon>
        <taxon>Fungi</taxon>
        <taxon>Dikarya</taxon>
        <taxon>Ascomycota</taxon>
        <taxon>Pezizomycotina</taxon>
        <taxon>Dothideomycetes</taxon>
        <taxon>Dothideomycetes incertae sedis</taxon>
        <taxon>Botryosphaeriales</taxon>
        <taxon>Phyllostictaceae</taxon>
        <taxon>Phyllosticta</taxon>
    </lineage>
</organism>
<evidence type="ECO:0000256" key="1">
    <source>
        <dbReference type="ARBA" id="ARBA00022614"/>
    </source>
</evidence>
<evidence type="ECO:0008006" key="6">
    <source>
        <dbReference type="Google" id="ProtNLM"/>
    </source>
</evidence>
<feature type="compositionally biased region" description="Low complexity" evidence="3">
    <location>
        <begin position="345"/>
        <end position="360"/>
    </location>
</feature>
<name>A0ABR1L0Y5_9PEZI</name>
<accession>A0ABR1L0Y5</accession>
<feature type="compositionally biased region" description="Low complexity" evidence="3">
    <location>
        <begin position="389"/>
        <end position="402"/>
    </location>
</feature>
<evidence type="ECO:0000256" key="3">
    <source>
        <dbReference type="SAM" id="MobiDB-lite"/>
    </source>
</evidence>
<feature type="region of interest" description="Disordered" evidence="3">
    <location>
        <begin position="784"/>
        <end position="815"/>
    </location>
</feature>
<dbReference type="EMBL" id="JBBPHU010000001">
    <property type="protein sequence ID" value="KAK7524645.1"/>
    <property type="molecule type" value="Genomic_DNA"/>
</dbReference>
<feature type="region of interest" description="Disordered" evidence="3">
    <location>
        <begin position="1067"/>
        <end position="1099"/>
    </location>
</feature>
<dbReference type="SMART" id="SM00364">
    <property type="entry name" value="LRR_BAC"/>
    <property type="match status" value="5"/>
</dbReference>
<dbReference type="PANTHER" id="PTHR48051:SF27">
    <property type="entry name" value="LEUCINE-RICH REPEAT-CONTAINING PROTEIN 40"/>
    <property type="match status" value="1"/>
</dbReference>
<keyword evidence="5" id="KW-1185">Reference proteome</keyword>
<protein>
    <recommendedName>
        <fullName evidence="6">L domain-like protein</fullName>
    </recommendedName>
</protein>
<evidence type="ECO:0000313" key="4">
    <source>
        <dbReference type="EMBL" id="KAK7524645.1"/>
    </source>
</evidence>
<evidence type="ECO:0000313" key="5">
    <source>
        <dbReference type="Proteomes" id="UP001363622"/>
    </source>
</evidence>
<sequence length="1099" mass="117519">MDPSPSSKLPRPSAIPRASTTTSSKLPLPSSIPKRSQTPQPPPPSTRRAVSKGPTSSLPGRAVSTTRQSLGPASRPAAANDDAVFKKPAPRPMSRQARSRIQRPAVAAISTRLEQQEDDQLGDLNGFRVSSRLSHRDSPAGDWEDEELPVPQFDSRKRDVSTASLSDRAAETIQNIMMQHPTSPTARQSNWLGPTSPRGIPSRPASAMSRPARPESRNSVLRGGAQARPITPSGMSYLSSSMRASYGGALGPSMSTSTPTRRSASAAPRSPANYAPGSQAQSPEDGPLKSPIKSPIKSPTRRVSKMPLSPGQSMTGRIPRTRPAVDVNLSSPTEEKPRSVPVMSPPKKATPRAAPRTTPKSVPKKESRSPESTKKTVSSSSALREQIAKAKAAAKKQATPAKPLDHGSNFDSFEDPFNQMPKGGDAVIKKRVAAARSEGRLNLANMGLSEIPSQVMAMYEYDPDSNAAWSEAVDLVRFIAADNDIERLPDDLFPDIDPTDVAEDLDAPGPQFGGVETLDLHGNILKELPLGLRRLENLSTLNLSRNRLGNDCMQIISQIPSVRELRLSENAFQGDFPDSLGSLTNLEFLDLQGNKVRSLPDSLRELASLKTLHISNNAFTDLRVKILQGLPLVDLQASKNALSGTLFPDTVVCLPRLQTLNVSSNALDALCASALSMPALQSLNLSVNRITELPDLSEWPNLLTLLVEENKLSALPPGFSTLKKLRHANFGGNNINKIDNEVGLMESLERLDLAANPLRERKFITLSTSDLKRDLKMRLDPTLHEEHSPVADASTEEPTTSVIPPKDSWTPSPAGTLDLSSKNLSEISSEKLSPIAGSVRSFTLHHNAFTSLPSSLSLVAGALHTLDLSFNRLASATLLSTPLDLPYLSSLRLASNGLDSIDTLTTHLSAPRLATLDITANRLTGALRVLRDAFPALTTLLAADNGIDAVSVCALAGLSSVDLSNNAIARLPPEVGLLGDPDLGGVLRAIELRGNLFRVPPWTVLQRGTAATLEWCRGRIAEDGPQTVYEAVARERAEMGGVDDAGGEGEDGDVDIEDSALLEEMEEVGPEGLGLGTSAATTSSHVPAGALGFDDDETF</sequence>
<dbReference type="SMART" id="SM00369">
    <property type="entry name" value="LRR_TYP"/>
    <property type="match status" value="9"/>
</dbReference>
<feature type="region of interest" description="Disordered" evidence="3">
    <location>
        <begin position="1"/>
        <end position="422"/>
    </location>
</feature>
<dbReference type="Gene3D" id="3.80.10.10">
    <property type="entry name" value="Ribonuclease Inhibitor"/>
    <property type="match status" value="3"/>
</dbReference>
<dbReference type="Pfam" id="PF13855">
    <property type="entry name" value="LRR_8"/>
    <property type="match status" value="2"/>
</dbReference>
<feature type="compositionally biased region" description="Polar residues" evidence="3">
    <location>
        <begin position="172"/>
        <end position="193"/>
    </location>
</feature>
<comment type="caution">
    <text evidence="4">The sequence shown here is derived from an EMBL/GenBank/DDBJ whole genome shotgun (WGS) entry which is preliminary data.</text>
</comment>
<feature type="compositionally biased region" description="Polar residues" evidence="3">
    <location>
        <begin position="53"/>
        <end position="71"/>
    </location>
</feature>
<reference evidence="4 5" key="1">
    <citation type="submission" date="2024-04" db="EMBL/GenBank/DDBJ databases">
        <title>Phyllosticta paracitricarpa is synonymous to the EU quarantine fungus P. citricarpa based on phylogenomic analyses.</title>
        <authorList>
            <consortium name="Lawrence Berkeley National Laboratory"/>
            <person name="Van Ingen-Buijs V.A."/>
            <person name="Van Westerhoven A.C."/>
            <person name="Haridas S."/>
            <person name="Skiadas P."/>
            <person name="Martin F."/>
            <person name="Groenewald J.Z."/>
            <person name="Crous P.W."/>
            <person name="Seidl M.F."/>
        </authorList>
    </citation>
    <scope>NUCLEOTIDE SEQUENCE [LARGE SCALE GENOMIC DNA]</scope>
    <source>
        <strain evidence="4 5">CBS 123371</strain>
    </source>
</reference>
<feature type="compositionally biased region" description="Basic and acidic residues" evidence="3">
    <location>
        <begin position="363"/>
        <end position="374"/>
    </location>
</feature>
<proteinExistence type="predicted"/>
<feature type="compositionally biased region" description="Polar residues" evidence="3">
    <location>
        <begin position="233"/>
        <end position="243"/>
    </location>
</feature>
<dbReference type="SUPFAM" id="SSF52047">
    <property type="entry name" value="RNI-like"/>
    <property type="match status" value="1"/>
</dbReference>
<feature type="compositionally biased region" description="Low complexity" evidence="3">
    <location>
        <begin position="252"/>
        <end position="272"/>
    </location>
</feature>
<gene>
    <name evidence="4" type="ORF">IWZ03DRAFT_403575</name>
</gene>
<dbReference type="PROSITE" id="PS51450">
    <property type="entry name" value="LRR"/>
    <property type="match status" value="2"/>
</dbReference>
<dbReference type="InterPro" id="IPR003591">
    <property type="entry name" value="Leu-rich_rpt_typical-subtyp"/>
</dbReference>
<keyword evidence="1" id="KW-0433">Leucine-rich repeat</keyword>
<keyword evidence="2" id="KW-0677">Repeat</keyword>